<organism evidence="2 3">
    <name type="scientific">Gordonia crocea</name>
    <dbReference type="NCBI Taxonomy" id="589162"/>
    <lineage>
        <taxon>Bacteria</taxon>
        <taxon>Bacillati</taxon>
        <taxon>Actinomycetota</taxon>
        <taxon>Actinomycetes</taxon>
        <taxon>Mycobacteriales</taxon>
        <taxon>Gordoniaceae</taxon>
        <taxon>Gordonia</taxon>
    </lineage>
</organism>
<dbReference type="RefSeq" id="WP_161926135.1">
    <property type="nucleotide sequence ID" value="NZ_BJOU01000001.1"/>
</dbReference>
<evidence type="ECO:0008006" key="4">
    <source>
        <dbReference type="Google" id="ProtNLM"/>
    </source>
</evidence>
<evidence type="ECO:0000313" key="3">
    <source>
        <dbReference type="Proteomes" id="UP000444980"/>
    </source>
</evidence>
<dbReference type="InterPro" id="IPR025859">
    <property type="entry name" value="AurF/CmlI"/>
</dbReference>
<name>A0A7M3SVM8_9ACTN</name>
<protein>
    <recommendedName>
        <fullName evidence="4">p-aminobenzoate N-oxygenase AurF</fullName>
    </recommendedName>
</protein>
<sequence length="331" mass="37614">MAEFDRDETTRAPLTEEGRSAKYRARISQREQTAQRLLLAAAEEAYSGDLDVNWDAPVESDLDWFPERLSSLYGSPEWKRMSTAQRRELGRRELVNVLTFGMRAEAAMTMLMFRSIAEADDLMGDITRYTLKAIQEETRNTSMFSRVINKTGLPINRKYAEGWLISELVVFIPAGLITDGLILMLQEAIHSYAVAMASDSSLQPHVRQTMRIHEMADRRHLEFSRHEFRRTAQASRRVSRIVGGHVLAMAAARLYPMVLNGMVYPPIGIPARRGLRIARSGDQYPMRARALTDSFISEAKEAGLFRTPTERLLLRRGKVWPDSVPNTAPSR</sequence>
<gene>
    <name evidence="2" type="ORF">nbrc107697_07410</name>
</gene>
<feature type="compositionally biased region" description="Basic and acidic residues" evidence="1">
    <location>
        <begin position="7"/>
        <end position="20"/>
    </location>
</feature>
<dbReference type="Pfam" id="PF11583">
    <property type="entry name" value="AurF"/>
    <property type="match status" value="1"/>
</dbReference>
<keyword evidence="3" id="KW-1185">Reference proteome</keyword>
<dbReference type="EMBL" id="BJOU01000001">
    <property type="protein sequence ID" value="GED96702.1"/>
    <property type="molecule type" value="Genomic_DNA"/>
</dbReference>
<evidence type="ECO:0000313" key="2">
    <source>
        <dbReference type="EMBL" id="GED96702.1"/>
    </source>
</evidence>
<dbReference type="Gene3D" id="1.10.620.20">
    <property type="entry name" value="Ribonucleotide Reductase, subunit A"/>
    <property type="match status" value="1"/>
</dbReference>
<evidence type="ECO:0000256" key="1">
    <source>
        <dbReference type="SAM" id="MobiDB-lite"/>
    </source>
</evidence>
<dbReference type="OrthoDB" id="4368804at2"/>
<dbReference type="InterPro" id="IPR012348">
    <property type="entry name" value="RNR-like"/>
</dbReference>
<comment type="caution">
    <text evidence="2">The sequence shown here is derived from an EMBL/GenBank/DDBJ whole genome shotgun (WGS) entry which is preliminary data.</text>
</comment>
<reference evidence="3" key="1">
    <citation type="submission" date="2019-06" db="EMBL/GenBank/DDBJ databases">
        <title>Gordonia isolated from sludge of a wastewater treatment plant.</title>
        <authorList>
            <person name="Tamura T."/>
            <person name="Aoyama K."/>
            <person name="Kang Y."/>
            <person name="Saito S."/>
            <person name="Akiyama N."/>
            <person name="Yazawa K."/>
            <person name="Gonoi T."/>
            <person name="Mikami Y."/>
        </authorList>
    </citation>
    <scope>NUCLEOTIDE SEQUENCE [LARGE SCALE GENOMIC DNA]</scope>
    <source>
        <strain evidence="3">NBRC 107697</strain>
    </source>
</reference>
<accession>A0A7M3SVM8</accession>
<dbReference type="GO" id="GO:0016491">
    <property type="term" value="F:oxidoreductase activity"/>
    <property type="evidence" value="ECO:0007669"/>
    <property type="project" value="InterPro"/>
</dbReference>
<dbReference type="AlphaFoldDB" id="A0A7M3SVM8"/>
<dbReference type="Proteomes" id="UP000444980">
    <property type="component" value="Unassembled WGS sequence"/>
</dbReference>
<feature type="region of interest" description="Disordered" evidence="1">
    <location>
        <begin position="1"/>
        <end position="22"/>
    </location>
</feature>
<proteinExistence type="predicted"/>